<gene>
    <name evidence="1" type="ORF">DV711_06715</name>
</gene>
<sequence length="75" mass="8749">MLLKSGGNGPIGYQQREFVHGRDRIRGQKVLSTQHTDRQGQTSKSNWRRFFVNAKLRLNETWDQLLPVVNRNALE</sequence>
<reference evidence="1 2" key="1">
    <citation type="submission" date="2018-07" db="EMBL/GenBank/DDBJ databases">
        <title>Motiliproteus coralliicola sp. nov., a bacterium isolated from Coral.</title>
        <authorList>
            <person name="Wang G."/>
        </authorList>
    </citation>
    <scope>NUCLEOTIDE SEQUENCE [LARGE SCALE GENOMIC DNA]</scope>
    <source>
        <strain evidence="1 2">C34</strain>
    </source>
</reference>
<dbReference type="EMBL" id="QQOH01000001">
    <property type="protein sequence ID" value="RDE25237.1"/>
    <property type="molecule type" value="Genomic_DNA"/>
</dbReference>
<dbReference type="Proteomes" id="UP000253769">
    <property type="component" value="Unassembled WGS sequence"/>
</dbReference>
<evidence type="ECO:0000313" key="2">
    <source>
        <dbReference type="Proteomes" id="UP000253769"/>
    </source>
</evidence>
<name>A0A369WUA5_9GAMM</name>
<organism evidence="1 2">
    <name type="scientific">Motiliproteus coralliicola</name>
    <dbReference type="NCBI Taxonomy" id="2283196"/>
    <lineage>
        <taxon>Bacteria</taxon>
        <taxon>Pseudomonadati</taxon>
        <taxon>Pseudomonadota</taxon>
        <taxon>Gammaproteobacteria</taxon>
        <taxon>Oceanospirillales</taxon>
        <taxon>Oceanospirillaceae</taxon>
        <taxon>Motiliproteus</taxon>
    </lineage>
</organism>
<proteinExistence type="predicted"/>
<dbReference type="AlphaFoldDB" id="A0A369WUA5"/>
<keyword evidence="2" id="KW-1185">Reference proteome</keyword>
<evidence type="ECO:0000313" key="1">
    <source>
        <dbReference type="EMBL" id="RDE25237.1"/>
    </source>
</evidence>
<accession>A0A369WUA5</accession>
<comment type="caution">
    <text evidence="1">The sequence shown here is derived from an EMBL/GenBank/DDBJ whole genome shotgun (WGS) entry which is preliminary data.</text>
</comment>
<protein>
    <submittedName>
        <fullName evidence="1">Uncharacterized protein</fullName>
    </submittedName>
</protein>